<dbReference type="Proteomes" id="UP000594459">
    <property type="component" value="Chromosome"/>
</dbReference>
<dbReference type="Pfam" id="PF00440">
    <property type="entry name" value="TetR_N"/>
    <property type="match status" value="1"/>
</dbReference>
<evidence type="ECO:0000313" key="7">
    <source>
        <dbReference type="Proteomes" id="UP000594459"/>
    </source>
</evidence>
<dbReference type="InterPro" id="IPR023772">
    <property type="entry name" value="DNA-bd_HTH_TetR-type_CS"/>
</dbReference>
<dbReference type="GO" id="GO:0003677">
    <property type="term" value="F:DNA binding"/>
    <property type="evidence" value="ECO:0007669"/>
    <property type="project" value="UniProtKB-UniRule"/>
</dbReference>
<dbReference type="AlphaFoldDB" id="A0A7S8F7C6"/>
<protein>
    <submittedName>
        <fullName evidence="6">TetR/AcrR family transcriptional regulator</fullName>
    </submittedName>
</protein>
<keyword evidence="3" id="KW-0804">Transcription</keyword>
<dbReference type="InterPro" id="IPR001647">
    <property type="entry name" value="HTH_TetR"/>
</dbReference>
<proteinExistence type="predicted"/>
<gene>
    <name evidence="6" type="ORF">IRL76_03120</name>
</gene>
<keyword evidence="7" id="KW-1185">Reference proteome</keyword>
<dbReference type="SUPFAM" id="SSF46689">
    <property type="entry name" value="Homeodomain-like"/>
    <property type="match status" value="1"/>
</dbReference>
<keyword evidence="2 4" id="KW-0238">DNA-binding</keyword>
<name>A0A7S8F7C6_9SPHN</name>
<dbReference type="KEGG" id="qso:IRL76_03120"/>
<dbReference type="PANTHER" id="PTHR47506:SF1">
    <property type="entry name" value="HTH-TYPE TRANSCRIPTIONAL REGULATOR YJDC"/>
    <property type="match status" value="1"/>
</dbReference>
<organism evidence="6 7">
    <name type="scientific">Qipengyuania soli</name>
    <dbReference type="NCBI Taxonomy" id="2782568"/>
    <lineage>
        <taxon>Bacteria</taxon>
        <taxon>Pseudomonadati</taxon>
        <taxon>Pseudomonadota</taxon>
        <taxon>Alphaproteobacteria</taxon>
        <taxon>Sphingomonadales</taxon>
        <taxon>Erythrobacteraceae</taxon>
        <taxon>Qipengyuania</taxon>
    </lineage>
</organism>
<sequence>MVGRVIPNRPFRPAPQNARDKLLEAGVRLIRKQGFAATSVGELCEEAGVTKGAFFHHFDSKEALGVELARYWSTSTSGFFDDAPYRQIDDPLERILGYLDLRIALVGGPTESFSCVAGTMIQEGFRSSEPIRAACADSILGNADLFVGDFAEAVSKYGIDADPRSLSIHMQVVIQGAFILAKTQETDERAAAMARESLMHLKRYLTLLFEKDASR</sequence>
<evidence type="ECO:0000313" key="6">
    <source>
        <dbReference type="EMBL" id="QPD00364.1"/>
    </source>
</evidence>
<dbReference type="Gene3D" id="1.10.357.10">
    <property type="entry name" value="Tetracycline Repressor, domain 2"/>
    <property type="match status" value="1"/>
</dbReference>
<dbReference type="EMBL" id="CP064654">
    <property type="protein sequence ID" value="QPD00364.1"/>
    <property type="molecule type" value="Genomic_DNA"/>
</dbReference>
<accession>A0A7S8F7C6</accession>
<dbReference type="PROSITE" id="PS01081">
    <property type="entry name" value="HTH_TETR_1"/>
    <property type="match status" value="1"/>
</dbReference>
<dbReference type="InterPro" id="IPR009057">
    <property type="entry name" value="Homeodomain-like_sf"/>
</dbReference>
<evidence type="ECO:0000256" key="3">
    <source>
        <dbReference type="ARBA" id="ARBA00023163"/>
    </source>
</evidence>
<feature type="domain" description="HTH tetR-type" evidence="5">
    <location>
        <begin position="16"/>
        <end position="76"/>
    </location>
</feature>
<dbReference type="PROSITE" id="PS50977">
    <property type="entry name" value="HTH_TETR_2"/>
    <property type="match status" value="1"/>
</dbReference>
<evidence type="ECO:0000256" key="1">
    <source>
        <dbReference type="ARBA" id="ARBA00023015"/>
    </source>
</evidence>
<feature type="DNA-binding region" description="H-T-H motif" evidence="4">
    <location>
        <begin position="39"/>
        <end position="58"/>
    </location>
</feature>
<keyword evidence="1" id="KW-0805">Transcription regulation</keyword>
<evidence type="ECO:0000259" key="5">
    <source>
        <dbReference type="PROSITE" id="PS50977"/>
    </source>
</evidence>
<dbReference type="SUPFAM" id="SSF48498">
    <property type="entry name" value="Tetracyclin repressor-like, C-terminal domain"/>
    <property type="match status" value="1"/>
</dbReference>
<dbReference type="PANTHER" id="PTHR47506">
    <property type="entry name" value="TRANSCRIPTIONAL REGULATORY PROTEIN"/>
    <property type="match status" value="1"/>
</dbReference>
<dbReference type="PRINTS" id="PR00455">
    <property type="entry name" value="HTHTETR"/>
</dbReference>
<evidence type="ECO:0000256" key="4">
    <source>
        <dbReference type="PROSITE-ProRule" id="PRU00335"/>
    </source>
</evidence>
<evidence type="ECO:0000256" key="2">
    <source>
        <dbReference type="ARBA" id="ARBA00023125"/>
    </source>
</evidence>
<dbReference type="InterPro" id="IPR036271">
    <property type="entry name" value="Tet_transcr_reg_TetR-rel_C_sf"/>
</dbReference>
<reference evidence="6 7" key="1">
    <citation type="submission" date="2020-11" db="EMBL/GenBank/DDBJ databases">
        <title>The genome sequence of Erythrobacter sp. 6D36.</title>
        <authorList>
            <person name="Liu Y."/>
        </authorList>
    </citation>
    <scope>NUCLEOTIDE SEQUENCE [LARGE SCALE GENOMIC DNA]</scope>
    <source>
        <strain evidence="6 7">6D36</strain>
    </source>
</reference>